<dbReference type="EMBL" id="AYXG01000231">
    <property type="protein sequence ID" value="EWC58671.1"/>
    <property type="molecule type" value="Genomic_DNA"/>
</dbReference>
<feature type="signal peptide" evidence="1">
    <location>
        <begin position="1"/>
        <end position="22"/>
    </location>
</feature>
<keyword evidence="3" id="KW-1185">Reference proteome</keyword>
<dbReference type="RefSeq" id="WP_152552341.1">
    <property type="nucleotide sequence ID" value="NZ_AYXG01000231.1"/>
</dbReference>
<dbReference type="OrthoDB" id="4310309at2"/>
<proteinExistence type="predicted"/>
<reference evidence="2 3" key="1">
    <citation type="journal article" date="2014" name="Genome Announc.">
        <title>Draft Genome Sequence of the Antitrypanosomally Active Sponge-Associated Bacterium Actinokineospora sp. Strain EG49.</title>
        <authorList>
            <person name="Harjes J."/>
            <person name="Ryu T."/>
            <person name="Abdelmohsen U.R."/>
            <person name="Moitinho-Silva L."/>
            <person name="Horn H."/>
            <person name="Ravasi T."/>
            <person name="Hentschel U."/>
        </authorList>
    </citation>
    <scope>NUCLEOTIDE SEQUENCE [LARGE SCALE GENOMIC DNA]</scope>
    <source>
        <strain evidence="2 3">EG49</strain>
    </source>
</reference>
<name>W7IQ83_9PSEU</name>
<gene>
    <name evidence="2" type="ORF">UO65_6025</name>
</gene>
<comment type="caution">
    <text evidence="2">The sequence shown here is derived from an EMBL/GenBank/DDBJ whole genome shotgun (WGS) entry which is preliminary data.</text>
</comment>
<protein>
    <submittedName>
        <fullName evidence="2">Uncharacterized protein</fullName>
    </submittedName>
</protein>
<evidence type="ECO:0000313" key="2">
    <source>
        <dbReference type="EMBL" id="EWC58671.1"/>
    </source>
</evidence>
<feature type="chain" id="PRO_5038630612" evidence="1">
    <location>
        <begin position="23"/>
        <end position="373"/>
    </location>
</feature>
<evidence type="ECO:0000313" key="3">
    <source>
        <dbReference type="Proteomes" id="UP000019277"/>
    </source>
</evidence>
<accession>W7IQ83</accession>
<dbReference type="eggNOG" id="COG5563">
    <property type="taxonomic scope" value="Bacteria"/>
</dbReference>
<keyword evidence="1" id="KW-0732">Signal</keyword>
<dbReference type="PATRIC" id="fig|909613.9.peg.6026"/>
<dbReference type="Proteomes" id="UP000019277">
    <property type="component" value="Unassembled WGS sequence"/>
</dbReference>
<dbReference type="AlphaFoldDB" id="W7IQ83"/>
<evidence type="ECO:0000256" key="1">
    <source>
        <dbReference type="SAM" id="SignalP"/>
    </source>
</evidence>
<sequence>MVRRTAAVVLASALVVAGAQDAAAVSGPGDAGVPFWVDVSHLRLVSDSGIAVGTYQGTISLFRGGSRVSLGSTADVQVNDINATGTSAGRVSYRAATWSPTGAITTIPNLPDATTTEAVDINDSGDVLVTTFQGRPFSNGAAIWHAGALTPLRYGDTPVQAVAMNGGAQVIAVTDSGDFEAPREALRCTLAGTCTALPMPTGAELVAVHAINDAGTVVGTIIVEGVTRAVAWDANGQVTVLPPLPGHAWTNVATIRHAVNTRGDIVGYSDATAVVWRAGVPTALPGGRTLSITDQNDRGDVVGSAQNAAGDPRPFVISRGSSFSELGTLMLLPRGEVKAISAGGLAVGTSWFSVSFFPGAGISNLRATTWQVG</sequence>
<organism evidence="2 3">
    <name type="scientific">Actinokineospora spheciospongiae</name>
    <dbReference type="NCBI Taxonomy" id="909613"/>
    <lineage>
        <taxon>Bacteria</taxon>
        <taxon>Bacillati</taxon>
        <taxon>Actinomycetota</taxon>
        <taxon>Actinomycetes</taxon>
        <taxon>Pseudonocardiales</taxon>
        <taxon>Pseudonocardiaceae</taxon>
        <taxon>Actinokineospora</taxon>
    </lineage>
</organism>